<evidence type="ECO:0000256" key="11">
    <source>
        <dbReference type="ARBA" id="ARBA00023237"/>
    </source>
</evidence>
<name>F5ZAM7_ALTNA</name>
<comment type="subcellular location">
    <subcellularLocation>
        <location evidence="1 12">Cell outer membrane</location>
        <topology evidence="1 12">Multi-pass membrane protein</topology>
    </subcellularLocation>
</comment>
<keyword evidence="4" id="KW-0410">Iron transport</keyword>
<dbReference type="InterPro" id="IPR012910">
    <property type="entry name" value="Plug_dom"/>
</dbReference>
<keyword evidence="18" id="KW-1185">Reference proteome</keyword>
<dbReference type="Gene3D" id="2.40.170.20">
    <property type="entry name" value="TonB-dependent receptor, beta-barrel domain"/>
    <property type="match status" value="1"/>
</dbReference>
<organism evidence="17 18">
    <name type="scientific">Alteromonas naphthalenivorans</name>
    <dbReference type="NCBI Taxonomy" id="715451"/>
    <lineage>
        <taxon>Bacteria</taxon>
        <taxon>Pseudomonadati</taxon>
        <taxon>Pseudomonadota</taxon>
        <taxon>Gammaproteobacteria</taxon>
        <taxon>Alteromonadales</taxon>
        <taxon>Alteromonadaceae</taxon>
        <taxon>Alteromonas/Salinimonas group</taxon>
        <taxon>Alteromonas</taxon>
    </lineage>
</organism>
<dbReference type="SUPFAM" id="SSF56935">
    <property type="entry name" value="Porins"/>
    <property type="match status" value="1"/>
</dbReference>
<keyword evidence="2 12" id="KW-0813">Transport</keyword>
<dbReference type="AlphaFoldDB" id="F5ZAM7"/>
<gene>
    <name evidence="17" type="ordered locus">ambt_03015</name>
</gene>
<dbReference type="InterPro" id="IPR036942">
    <property type="entry name" value="Beta-barrel_TonB_sf"/>
</dbReference>
<proteinExistence type="inferred from homology"/>
<evidence type="ECO:0000256" key="13">
    <source>
        <dbReference type="RuleBase" id="RU003357"/>
    </source>
</evidence>
<dbReference type="InterPro" id="IPR039426">
    <property type="entry name" value="TonB-dep_rcpt-like"/>
</dbReference>
<keyword evidence="9 13" id="KW-0798">TonB box</keyword>
<evidence type="ECO:0000313" key="17">
    <source>
        <dbReference type="EMBL" id="AEF02157.1"/>
    </source>
</evidence>
<feature type="domain" description="TonB-dependent receptor-like beta-barrel" evidence="15">
    <location>
        <begin position="416"/>
        <end position="806"/>
    </location>
</feature>
<dbReference type="Proteomes" id="UP000000683">
    <property type="component" value="Chromosome"/>
</dbReference>
<dbReference type="EMBL" id="CP002339">
    <property type="protein sequence ID" value="AEF02157.1"/>
    <property type="molecule type" value="Genomic_DNA"/>
</dbReference>
<keyword evidence="10 12" id="KW-0472">Membrane</keyword>
<dbReference type="eggNOG" id="COG1629">
    <property type="taxonomic scope" value="Bacteria"/>
</dbReference>
<dbReference type="Pfam" id="PF00593">
    <property type="entry name" value="TonB_dep_Rec_b-barrel"/>
    <property type="match status" value="1"/>
</dbReference>
<feature type="domain" description="TonB-dependent receptor plug" evidence="16">
    <location>
        <begin position="62"/>
        <end position="175"/>
    </location>
</feature>
<dbReference type="PANTHER" id="PTHR32552:SF89">
    <property type="entry name" value="CATECHOLATE SIDEROPHORE RECEPTOR FIU"/>
    <property type="match status" value="1"/>
</dbReference>
<dbReference type="GO" id="GO:0015344">
    <property type="term" value="F:siderophore uptake transmembrane transporter activity"/>
    <property type="evidence" value="ECO:0007669"/>
    <property type="project" value="TreeGrafter"/>
</dbReference>
<keyword evidence="8" id="KW-0406">Ion transport</keyword>
<feature type="chain" id="PRO_5003332468" evidence="14">
    <location>
        <begin position="25"/>
        <end position="846"/>
    </location>
</feature>
<dbReference type="PANTHER" id="PTHR32552">
    <property type="entry name" value="FERRICHROME IRON RECEPTOR-RELATED"/>
    <property type="match status" value="1"/>
</dbReference>
<evidence type="ECO:0000259" key="15">
    <source>
        <dbReference type="Pfam" id="PF00593"/>
    </source>
</evidence>
<evidence type="ECO:0000256" key="3">
    <source>
        <dbReference type="ARBA" id="ARBA00022452"/>
    </source>
</evidence>
<keyword evidence="5 12" id="KW-0812">Transmembrane</keyword>
<evidence type="ECO:0000256" key="4">
    <source>
        <dbReference type="ARBA" id="ARBA00022496"/>
    </source>
</evidence>
<keyword evidence="6 14" id="KW-0732">Signal</keyword>
<dbReference type="KEGG" id="alt:ambt_03015"/>
<dbReference type="InterPro" id="IPR000531">
    <property type="entry name" value="Beta-barrel_TonB"/>
</dbReference>
<evidence type="ECO:0000256" key="5">
    <source>
        <dbReference type="ARBA" id="ARBA00022692"/>
    </source>
</evidence>
<dbReference type="HOGENOM" id="CLU_012070_1_0_6"/>
<evidence type="ECO:0000256" key="6">
    <source>
        <dbReference type="ARBA" id="ARBA00022729"/>
    </source>
</evidence>
<dbReference type="PROSITE" id="PS52016">
    <property type="entry name" value="TONB_DEPENDENT_REC_3"/>
    <property type="match status" value="1"/>
</dbReference>
<keyword evidence="11 12" id="KW-0998">Cell outer membrane</keyword>
<sequence length="846" mass="91127">MHTTFNKSALGIAVLLGLNGAALAQDSLVQKNLSQENSSQEKKAKETYEQIVVTASPAGVSAQEASVSVSSFDEEEVMKLAPRSTAEVFRALPGIRAESSGGGGNANITIRGIPLATGGSKFMQIHEDGLPVLEYGDINFGNADNFLRYDWSVERVESVRGGSASTFASNSPGGVINMISATGEQGGGAIGTSFGLDYEEFRLDFAYGGEVNDDLYFHIGGFARGGEGVRDTGYNGDQGGQVKINFTQLLENGHLRFYFKHLDDRVTTYLPAPVLVKGNGSYGAVDNFDASSQTLHSAYTTNVSTFDSFGNPVNRDLTDGIESEVTSFGFEADLEVAEDLYLLNKFRTSDVGGGFVSPFTDTFGAYGPQSASSMATAICASALDGDGNAFNCDSTSVTLANGPNAGEEYNGLAFLNLLFDTTYNDLGNMINDLSLRKEYANGVTLTAGYYYSKQDIAISWNSWNTFIQTVDGTNSQYLHIEDADGTALVDQGLWAPSFLSWEWDLNYTTTAPYINVGFEVGDNWLFDVSARRDTVQANGELINSCCGGNTDVDINGDGVISGNTEDASASNGFGFGGGVIRLNRANATSQIVDYEASNTSFSLGGSYLYSDSVTFFGRYSEGGRALADRLLQIAGTLNADGSLTSTTSGFDETEQLEFGVKYGTRDFKFNATLFNTVTQDTQAEVTSGLTFIREYEATGLELESKYDFGNGFTMSGNATWTDAEISEDKFNPALVGKTPRRQADFIYTVIPQYDFENFSIGASLQGSTEYYVQDSNELKQDAYVVANLFATWYVSDQFSVSLNVNNATDEFVITESEESAASAGDIIRARPISGRTSSIQLKYAFY</sequence>
<dbReference type="GO" id="GO:0009279">
    <property type="term" value="C:cell outer membrane"/>
    <property type="evidence" value="ECO:0007669"/>
    <property type="project" value="UniProtKB-SubCell"/>
</dbReference>
<keyword evidence="7" id="KW-0408">Iron</keyword>
<evidence type="ECO:0000256" key="1">
    <source>
        <dbReference type="ARBA" id="ARBA00004571"/>
    </source>
</evidence>
<dbReference type="InterPro" id="IPR037066">
    <property type="entry name" value="Plug_dom_sf"/>
</dbReference>
<dbReference type="Pfam" id="PF07715">
    <property type="entry name" value="Plug"/>
    <property type="match status" value="1"/>
</dbReference>
<comment type="similarity">
    <text evidence="12 13">Belongs to the TonB-dependent receptor family.</text>
</comment>
<accession>F5ZAM7</accession>
<evidence type="ECO:0000259" key="16">
    <source>
        <dbReference type="Pfam" id="PF07715"/>
    </source>
</evidence>
<dbReference type="RefSeq" id="WP_013783099.1">
    <property type="nucleotide sequence ID" value="NC_015554.1"/>
</dbReference>
<evidence type="ECO:0000256" key="2">
    <source>
        <dbReference type="ARBA" id="ARBA00022448"/>
    </source>
</evidence>
<keyword evidence="3 12" id="KW-1134">Transmembrane beta strand</keyword>
<evidence type="ECO:0000256" key="10">
    <source>
        <dbReference type="ARBA" id="ARBA00023136"/>
    </source>
</evidence>
<evidence type="ECO:0000256" key="8">
    <source>
        <dbReference type="ARBA" id="ARBA00023065"/>
    </source>
</evidence>
<feature type="signal peptide" evidence="14">
    <location>
        <begin position="1"/>
        <end position="24"/>
    </location>
</feature>
<evidence type="ECO:0000256" key="7">
    <source>
        <dbReference type="ARBA" id="ARBA00023004"/>
    </source>
</evidence>
<evidence type="ECO:0000313" key="18">
    <source>
        <dbReference type="Proteomes" id="UP000000683"/>
    </source>
</evidence>
<evidence type="ECO:0000256" key="14">
    <source>
        <dbReference type="SAM" id="SignalP"/>
    </source>
</evidence>
<dbReference type="OrthoDB" id="7386960at2"/>
<evidence type="ECO:0000256" key="9">
    <source>
        <dbReference type="ARBA" id="ARBA00023077"/>
    </source>
</evidence>
<reference evidence="17 18" key="1">
    <citation type="journal article" date="2011" name="J. Bacteriol.">
        <title>Complete genome sequence of the polycyclic aromatic hydrocarbon-degrading bacterium Alteromonas sp. strain SN2.</title>
        <authorList>
            <person name="Jin H.M."/>
            <person name="Jeong H."/>
            <person name="Moon E.J."/>
            <person name="Math R.K."/>
            <person name="Lee K."/>
            <person name="Kim H.J."/>
            <person name="Jeon C.O."/>
            <person name="Oh T.K."/>
            <person name="Kim J.F."/>
        </authorList>
    </citation>
    <scope>NUCLEOTIDE SEQUENCE [LARGE SCALE GENOMIC DNA]</scope>
    <source>
        <strain evidence="18">JCM 17741 / KACC 18427 / KCTC 11700BP / SN2</strain>
    </source>
</reference>
<evidence type="ECO:0000256" key="12">
    <source>
        <dbReference type="PROSITE-ProRule" id="PRU01360"/>
    </source>
</evidence>
<dbReference type="Gene3D" id="2.170.130.10">
    <property type="entry name" value="TonB-dependent receptor, plug domain"/>
    <property type="match status" value="1"/>
</dbReference>
<keyword evidence="17" id="KW-0675">Receptor</keyword>
<dbReference type="eggNOG" id="COG4773">
    <property type="taxonomic scope" value="Bacteria"/>
</dbReference>
<protein>
    <submittedName>
        <fullName evidence="17">TonB-dependent receptor</fullName>
    </submittedName>
</protein>